<dbReference type="InterPro" id="IPR050091">
    <property type="entry name" value="PKS_NRPS_Biosynth_Enz"/>
</dbReference>
<feature type="domain" description="Ketosynthase family 3 (KS3)" evidence="7">
    <location>
        <begin position="1"/>
        <end position="262"/>
    </location>
</feature>
<dbReference type="eggNOG" id="KOG1202">
    <property type="taxonomic scope" value="Eukaryota"/>
</dbReference>
<dbReference type="GO" id="GO:0008168">
    <property type="term" value="F:methyltransferase activity"/>
    <property type="evidence" value="ECO:0007669"/>
    <property type="project" value="UniProtKB-KW"/>
</dbReference>
<dbReference type="SMART" id="SM00827">
    <property type="entry name" value="PKS_AT"/>
    <property type="match status" value="1"/>
</dbReference>
<feature type="domain" description="PKS/mFAS DH" evidence="8">
    <location>
        <begin position="738"/>
        <end position="1051"/>
    </location>
</feature>
<dbReference type="PROSITE" id="PS50075">
    <property type="entry name" value="CARRIER"/>
    <property type="match status" value="1"/>
</dbReference>
<dbReference type="PROSITE" id="PS52019">
    <property type="entry name" value="PKS_MFAS_DH"/>
    <property type="match status" value="1"/>
</dbReference>
<dbReference type="PROSITE" id="PS00012">
    <property type="entry name" value="PHOSPHOPANTETHEINE"/>
    <property type="match status" value="1"/>
</dbReference>
<dbReference type="InterPro" id="IPR036736">
    <property type="entry name" value="ACP-like_sf"/>
</dbReference>
<feature type="region of interest" description="N-terminal hotdog fold" evidence="5">
    <location>
        <begin position="738"/>
        <end position="874"/>
    </location>
</feature>
<reference evidence="9 10" key="1">
    <citation type="journal article" date="2008" name="PLoS Genet.">
        <title>Genomic islands in the pathogenic filamentous fungus Aspergillus fumigatus.</title>
        <authorList>
            <person name="Fedorova N.D."/>
            <person name="Khaldi N."/>
            <person name="Joardar V.S."/>
            <person name="Maiti R."/>
            <person name="Amedeo P."/>
            <person name="Anderson M.J."/>
            <person name="Crabtree J."/>
            <person name="Silva J.C."/>
            <person name="Badger J.H."/>
            <person name="Albarraq A."/>
            <person name="Angiuoli S."/>
            <person name="Bussey H."/>
            <person name="Bowyer P."/>
            <person name="Cotty P.J."/>
            <person name="Dyer P.S."/>
            <person name="Egan A."/>
            <person name="Galens K."/>
            <person name="Fraser-Liggett C.M."/>
            <person name="Haas B.J."/>
            <person name="Inman J.M."/>
            <person name="Kent R."/>
            <person name="Lemieux S."/>
            <person name="Malavazi I."/>
            <person name="Orvis J."/>
            <person name="Roemer T."/>
            <person name="Ronning C.M."/>
            <person name="Sundaram J.P."/>
            <person name="Sutton G."/>
            <person name="Turner G."/>
            <person name="Venter J.C."/>
            <person name="White O.R."/>
            <person name="Whitty B.R."/>
            <person name="Youngman P."/>
            <person name="Wolfe K.H."/>
            <person name="Goldman G.H."/>
            <person name="Wortman J.R."/>
            <person name="Jiang B."/>
            <person name="Denning D.W."/>
            <person name="Nierman W.C."/>
        </authorList>
    </citation>
    <scope>NUCLEOTIDE SEQUENCE [LARGE SCALE GENOMIC DNA]</scope>
    <source>
        <strain evidence="10">ATCC 1007 / CBS 513.65 / DSM 816 / NCTC 3887 / NRRL 1</strain>
    </source>
</reference>
<evidence type="ECO:0000313" key="10">
    <source>
        <dbReference type="Proteomes" id="UP000006701"/>
    </source>
</evidence>
<dbReference type="PROSITE" id="PS52004">
    <property type="entry name" value="KS3_2"/>
    <property type="match status" value="1"/>
</dbReference>
<dbReference type="OMA" id="ASRCEWY"/>
<dbReference type="SUPFAM" id="SSF53901">
    <property type="entry name" value="Thiolase-like"/>
    <property type="match status" value="2"/>
</dbReference>
<dbReference type="GO" id="GO:0032259">
    <property type="term" value="P:methylation"/>
    <property type="evidence" value="ECO:0007669"/>
    <property type="project" value="UniProtKB-KW"/>
</dbReference>
<dbReference type="KEGG" id="act:ACLA_061390"/>
<dbReference type="OrthoDB" id="429813at2759"/>
<feature type="active site" description="Proton donor; for dehydratase activity" evidence="5">
    <location>
        <position position="962"/>
    </location>
</feature>
<dbReference type="PANTHER" id="PTHR43775:SF21">
    <property type="entry name" value="NON-REDUCING POLYKETIDE SYNTHASE AUSA-RELATED"/>
    <property type="match status" value="1"/>
</dbReference>
<dbReference type="EMBL" id="DS027050">
    <property type="protein sequence ID" value="EAW12177.1"/>
    <property type="molecule type" value="Genomic_DNA"/>
</dbReference>
<dbReference type="Gene3D" id="3.30.70.3290">
    <property type="match status" value="1"/>
</dbReference>
<evidence type="ECO:0000256" key="2">
    <source>
        <dbReference type="ARBA" id="ARBA00022553"/>
    </source>
</evidence>
<sequence length="1914" mass="211142">MQDYPREESACSSSLVAINTACRAIWSGECSRAIAGGTNVITSPFDYRNLKAAGFLSPTGQCKPFDAGADGYCRGEGVSAIVLKPLAAALKEKDHVFGVIVGSAANQNQNSSHITVPHSGSQVKLYQNVMNQAGVHPHSVTYVEAHGTGTGVGDPVECNSICEAFGGASRDSTIHFGSIKGNIGHTEATTGIAGLVKVLLMMEHGQIPQQASHKRINPKIASFTHAQMEIPRSLLPWNAPFFLACVNSYGAAGSNAAVMVRQGPSFNINLSDRISHDPVGTRYPLLISAESSSSILAYSKKLSTWLAKLKPGVHVSDVAFNIADRANHSLSHLFSTTVSSISELKQKLTALSAIHATPSPKPMVLVFGGQESESIGLSENVYKSAKLFQRHLDACNEILVSSGFEGLYPAIFQQTPVRNLATLHSALFAIQYASAKAWIDSGLKVDAVVGHSFGQLTALCVSGVLSLADALKLVCGRASIMTKNWGSEAGSMLFLEADRQTVFKLLRSVPGNLEIACYNGPRSHVVVGSAKEIDALEATLTDNPSFEGGSVRRKRLQVTNGFHSRFTEPLLPHLTSLSKELNWKEPSIHLELCTKSSESPNFRLLASHTRGSVFFQQAIERLEKRFPQSTFLEVGWGSSVIQLAKGCVAESRDHLFLSPQLRTSNALGSLADTTINLWKAGYAAQFWLFHRSQKASYQFLRLPPYQFEKTRHWLGFIADRGEKDPVPEPNIEAEPITHQLLKFLRFNDEKKSSAVFRIAPQSDRFKSMLNGHVMAGQSLAPASLYFEVAARAALFLQSDTSAATFVPAVEDLVMTSPIGLNTNKDLLLTLQQIDDPLPSWTFSITTQPLPSPTGRVSEPFETSTGRVYLQRRDDPRAAQLFQRFETLTGARRCEEIMNHPESEIMEGKHIYRAFNHIVHYGENFRGVKKITCLRMEASGKVMMVVDPSDPVDQRLCDTPMTDSFMQFAGFLVNYFNNDSLEHVLVCSKISHIEIGGNFDPDAKEWLVYSNMTQGGQNDASADVYVFEAKSKQMVMAAFGFRFSKMSQSLLMRMLKGVNESTAAENGSKPVNRQNSEAALVSELNLTIEAAPSSKHARRSKKQSSKRAELFQILHNVTDMPLEDMKDESSLEDLGIDSLMATEVINDIRASLSLTIDLSSFLFCSDLKSLVVYVDSIFNGGDGSSEESSGEDLAVFGADTDRSTAPTTPELVAEELSPIEAEEKLLPEESESGPSINSAYNSFKEIEFAYDQLADGTLAANFWAQAHKKLVRQFHRVLEDGELIFAFGEGFVRTHAPLDPTPAEHIYQAIVDLWPQHKAVTQLVRVIGAKLADCLRGEIDGLQLIFGDRDSKKLLEDMYENWPLLRTPTMLLGDFLKNAFFNSTGRGKFRILEIGAGTGGTTKYIIKYLKSQGIPFEYVFTDISMSLVSAAKKKFRDVEEMSFEVLDVEKAPRREYENAFHMIIATNCIHATRSLNQSLVTLNKMVRQDGAVALVEITQKMVWLDIVVGFFEGWWLFEDNRTHALVDEKQWEREMKAANFREVLWTDGQSPESKTVRVIAAFKSAPVGAKRPSVKAAVQTVVYKTIGDTEVHADVYYPVHSVRTNTKLPVALMIHGGSHMIFSRKDIRPAQTHLLLEKGFLPVSLDHRLCPEVNLANGPMVDVCDALDWARNKLPYITLKNDRIQIDGDRVVVVGWSSGGQLAMSLAWTAPERGLRPPEAILAFYCPTNYEDDWWKNPIQPLGAEDKGDEYDLLEAIQDEPITNYGVVGAWEPLSDPRIQTDPRCRIVLHINWKAQALPIIIGGLPSKKKSTGLNVQDWQALPQPSLDEIARVSPRAQILRGNYSTPTFLIHGTNDDLIPWQQSQGTYEALLNAGVSAGLALIDGAPHICDLSSNPESEGWKAALKGYEFLDRYV</sequence>
<evidence type="ECO:0000256" key="3">
    <source>
        <dbReference type="ARBA" id="ARBA00022679"/>
    </source>
</evidence>
<dbReference type="InterPro" id="IPR049900">
    <property type="entry name" value="PKS_mFAS_DH"/>
</dbReference>
<dbReference type="Gene3D" id="3.40.366.10">
    <property type="entry name" value="Malonyl-Coenzyme A Acyl Carrier Protein, domain 2"/>
    <property type="match status" value="1"/>
</dbReference>
<dbReference type="InterPro" id="IPR014030">
    <property type="entry name" value="Ketoacyl_synth_N"/>
</dbReference>
<feature type="domain" description="Carrier" evidence="6">
    <location>
        <begin position="1103"/>
        <end position="1177"/>
    </location>
</feature>
<evidence type="ECO:0000259" key="6">
    <source>
        <dbReference type="PROSITE" id="PS50075"/>
    </source>
</evidence>
<feature type="active site" description="Proton acceptor; for dehydratase activity" evidence="5">
    <location>
        <position position="772"/>
    </location>
</feature>
<dbReference type="Gene3D" id="1.10.1200.10">
    <property type="entry name" value="ACP-like"/>
    <property type="match status" value="1"/>
</dbReference>
<dbReference type="PANTHER" id="PTHR43775">
    <property type="entry name" value="FATTY ACID SYNTHASE"/>
    <property type="match status" value="1"/>
</dbReference>
<keyword evidence="4" id="KW-0511">Multifunctional enzyme</keyword>
<dbReference type="InterPro" id="IPR020841">
    <property type="entry name" value="PKS_Beta-ketoAc_synthase_dom"/>
</dbReference>
<dbReference type="SUPFAM" id="SSF53474">
    <property type="entry name" value="alpha/beta-Hydrolases"/>
    <property type="match status" value="1"/>
</dbReference>
<dbReference type="Pfam" id="PF08242">
    <property type="entry name" value="Methyltransf_12"/>
    <property type="match status" value="1"/>
</dbReference>
<dbReference type="SUPFAM" id="SSF55048">
    <property type="entry name" value="Probable ACP-binding domain of malonyl-CoA ACP transacylase"/>
    <property type="match status" value="1"/>
</dbReference>
<dbReference type="InterPro" id="IPR006162">
    <property type="entry name" value="Ppantetheine_attach_site"/>
</dbReference>
<dbReference type="InterPro" id="IPR029058">
    <property type="entry name" value="AB_hydrolase_fold"/>
</dbReference>
<evidence type="ECO:0000259" key="8">
    <source>
        <dbReference type="PROSITE" id="PS52019"/>
    </source>
</evidence>
<dbReference type="SUPFAM" id="SSF53335">
    <property type="entry name" value="S-adenosyl-L-methionine-dependent methyltransferases"/>
    <property type="match status" value="1"/>
</dbReference>
<dbReference type="InterPro" id="IPR014031">
    <property type="entry name" value="Ketoacyl_synth_C"/>
</dbReference>
<dbReference type="Gene3D" id="3.40.50.150">
    <property type="entry name" value="Vaccinia Virus protein VP39"/>
    <property type="match status" value="1"/>
</dbReference>
<dbReference type="InterPro" id="IPR009081">
    <property type="entry name" value="PP-bd_ACP"/>
</dbReference>
<evidence type="ECO:0000256" key="4">
    <source>
        <dbReference type="ARBA" id="ARBA00023268"/>
    </source>
</evidence>
<keyword evidence="1" id="KW-0596">Phosphopantetheine</keyword>
<accession>A1CCC0</accession>
<gene>
    <name evidence="9" type="ORF">ACLA_061390</name>
</gene>
<name>A1CCC0_ASPCL</name>
<dbReference type="InterPro" id="IPR013217">
    <property type="entry name" value="Methyltransf_12"/>
</dbReference>
<dbReference type="Gene3D" id="3.40.50.1820">
    <property type="entry name" value="alpha/beta hydrolase"/>
    <property type="match status" value="1"/>
</dbReference>
<dbReference type="GeneID" id="4705759"/>
<dbReference type="Pfam" id="PF07859">
    <property type="entry name" value="Abhydrolase_3"/>
    <property type="match status" value="1"/>
</dbReference>
<dbReference type="InterPro" id="IPR014043">
    <property type="entry name" value="Acyl_transferase_dom"/>
</dbReference>
<dbReference type="SMART" id="SM00825">
    <property type="entry name" value="PKS_KS"/>
    <property type="match status" value="1"/>
</dbReference>
<evidence type="ECO:0000313" key="9">
    <source>
        <dbReference type="EMBL" id="EAW12177.1"/>
    </source>
</evidence>
<dbReference type="GO" id="GO:0044550">
    <property type="term" value="P:secondary metabolite biosynthetic process"/>
    <property type="evidence" value="ECO:0007669"/>
    <property type="project" value="TreeGrafter"/>
</dbReference>
<dbReference type="SUPFAM" id="SSF52151">
    <property type="entry name" value="FabD/lysophospholipase-like"/>
    <property type="match status" value="1"/>
</dbReference>
<dbReference type="Pfam" id="PF00698">
    <property type="entry name" value="Acyl_transf_1"/>
    <property type="match status" value="1"/>
</dbReference>
<dbReference type="InterPro" id="IPR042104">
    <property type="entry name" value="PKS_dehydratase_sf"/>
</dbReference>
<organism evidence="9 10">
    <name type="scientific">Aspergillus clavatus (strain ATCC 1007 / CBS 513.65 / DSM 816 / NCTC 3887 / NRRL 1 / QM 1276 / 107)</name>
    <dbReference type="NCBI Taxonomy" id="344612"/>
    <lineage>
        <taxon>Eukaryota</taxon>
        <taxon>Fungi</taxon>
        <taxon>Dikarya</taxon>
        <taxon>Ascomycota</taxon>
        <taxon>Pezizomycotina</taxon>
        <taxon>Eurotiomycetes</taxon>
        <taxon>Eurotiomycetidae</taxon>
        <taxon>Eurotiales</taxon>
        <taxon>Aspergillaceae</taxon>
        <taxon>Aspergillus</taxon>
        <taxon>Aspergillus subgen. Fumigati</taxon>
    </lineage>
</organism>
<dbReference type="VEuPathDB" id="FungiDB:ACLA_061390"/>
<dbReference type="Pfam" id="PF02801">
    <property type="entry name" value="Ketoacyl-synt_C"/>
    <property type="match status" value="1"/>
</dbReference>
<dbReference type="HOGENOM" id="CLU_000022_6_3_1"/>
<feature type="region of interest" description="C-terminal hotdog fold" evidence="5">
    <location>
        <begin position="902"/>
        <end position="1051"/>
    </location>
</feature>
<keyword evidence="3" id="KW-0808">Transferase</keyword>
<dbReference type="Pfam" id="PF00550">
    <property type="entry name" value="PP-binding"/>
    <property type="match status" value="1"/>
</dbReference>
<dbReference type="InterPro" id="IPR016036">
    <property type="entry name" value="Malonyl_transacylase_ACP-bd"/>
</dbReference>
<dbReference type="CDD" id="cd02440">
    <property type="entry name" value="AdoMet_MTases"/>
    <property type="match status" value="1"/>
</dbReference>
<keyword evidence="2" id="KW-0597">Phosphoprotein</keyword>
<dbReference type="InterPro" id="IPR049551">
    <property type="entry name" value="PKS_DH_C"/>
</dbReference>
<dbReference type="GO" id="GO:0006633">
    <property type="term" value="P:fatty acid biosynthetic process"/>
    <property type="evidence" value="ECO:0007669"/>
    <property type="project" value="TreeGrafter"/>
</dbReference>
<dbReference type="STRING" id="344612.A1CCC0"/>
<dbReference type="Pfam" id="PF00109">
    <property type="entry name" value="ketoacyl-synt"/>
    <property type="match status" value="1"/>
</dbReference>
<dbReference type="CDD" id="cd00833">
    <property type="entry name" value="PKS"/>
    <property type="match status" value="1"/>
</dbReference>
<protein>
    <submittedName>
        <fullName evidence="9">Polyketide synthase, putative</fullName>
    </submittedName>
</protein>
<evidence type="ECO:0000256" key="5">
    <source>
        <dbReference type="PROSITE-ProRule" id="PRU01363"/>
    </source>
</evidence>
<dbReference type="SUPFAM" id="SSF47336">
    <property type="entry name" value="ACP-like"/>
    <property type="match status" value="1"/>
</dbReference>
<dbReference type="RefSeq" id="XP_001273603.1">
    <property type="nucleotide sequence ID" value="XM_001273602.1"/>
</dbReference>
<dbReference type="Gene3D" id="3.40.47.10">
    <property type="match status" value="1"/>
</dbReference>
<dbReference type="InterPro" id="IPR016039">
    <property type="entry name" value="Thiolase-like"/>
</dbReference>
<dbReference type="GO" id="GO:0016787">
    <property type="term" value="F:hydrolase activity"/>
    <property type="evidence" value="ECO:0007669"/>
    <property type="project" value="InterPro"/>
</dbReference>
<dbReference type="Proteomes" id="UP000006701">
    <property type="component" value="Unassembled WGS sequence"/>
</dbReference>
<evidence type="ECO:0000256" key="1">
    <source>
        <dbReference type="ARBA" id="ARBA00022450"/>
    </source>
</evidence>
<dbReference type="Gene3D" id="3.10.129.110">
    <property type="entry name" value="Polyketide synthase dehydratase"/>
    <property type="match status" value="1"/>
</dbReference>
<dbReference type="InterPro" id="IPR013094">
    <property type="entry name" value="AB_hydrolase_3"/>
</dbReference>
<keyword evidence="10" id="KW-1185">Reference proteome</keyword>
<dbReference type="GO" id="GO:0004312">
    <property type="term" value="F:fatty acid synthase activity"/>
    <property type="evidence" value="ECO:0007669"/>
    <property type="project" value="TreeGrafter"/>
</dbReference>
<evidence type="ECO:0000259" key="7">
    <source>
        <dbReference type="PROSITE" id="PS52004"/>
    </source>
</evidence>
<proteinExistence type="predicted"/>
<dbReference type="InterPro" id="IPR016035">
    <property type="entry name" value="Acyl_Trfase/lysoPLipase"/>
</dbReference>
<dbReference type="InterPro" id="IPR029063">
    <property type="entry name" value="SAM-dependent_MTases_sf"/>
</dbReference>
<dbReference type="InterPro" id="IPR001227">
    <property type="entry name" value="Ac_transferase_dom_sf"/>
</dbReference>
<dbReference type="Pfam" id="PF14765">
    <property type="entry name" value="PS-DH"/>
    <property type="match status" value="1"/>
</dbReference>